<dbReference type="SMART" id="SM00382">
    <property type="entry name" value="AAA"/>
    <property type="match status" value="1"/>
</dbReference>
<dbReference type="GO" id="GO:0015421">
    <property type="term" value="F:ABC-type oligopeptide transporter activity"/>
    <property type="evidence" value="ECO:0007669"/>
    <property type="project" value="TreeGrafter"/>
</dbReference>
<dbReference type="InterPro" id="IPR003593">
    <property type="entry name" value="AAA+_ATPase"/>
</dbReference>
<dbReference type="Gene3D" id="1.20.1560.10">
    <property type="entry name" value="ABC transporter type 1, transmembrane domain"/>
    <property type="match status" value="1"/>
</dbReference>
<dbReference type="InterPro" id="IPR036640">
    <property type="entry name" value="ABC1_TM_sf"/>
</dbReference>
<comment type="similarity">
    <text evidence="10">Belongs to the ABC transporter superfamily. Siderophore-Fe(3+) uptake transporter (SIUT) (TC 3.A.1.21) family.</text>
</comment>
<accession>A0A7L4YPU4</accession>
<evidence type="ECO:0000259" key="13">
    <source>
        <dbReference type="PROSITE" id="PS50929"/>
    </source>
</evidence>
<feature type="domain" description="ABC transporter" evidence="12">
    <location>
        <begin position="350"/>
        <end position="584"/>
    </location>
</feature>
<dbReference type="PROSITE" id="PS50929">
    <property type="entry name" value="ABC_TM1F"/>
    <property type="match status" value="1"/>
</dbReference>
<evidence type="ECO:0000259" key="12">
    <source>
        <dbReference type="PROSITE" id="PS50893"/>
    </source>
</evidence>
<dbReference type="PANTHER" id="PTHR43394">
    <property type="entry name" value="ATP-DEPENDENT PERMEASE MDL1, MITOCHONDRIAL"/>
    <property type="match status" value="1"/>
</dbReference>
<dbReference type="InterPro" id="IPR039421">
    <property type="entry name" value="Type_1_exporter"/>
</dbReference>
<dbReference type="Gene3D" id="3.40.50.300">
    <property type="entry name" value="P-loop containing nucleotide triphosphate hydrolases"/>
    <property type="match status" value="1"/>
</dbReference>
<evidence type="ECO:0000313" key="15">
    <source>
        <dbReference type="Proteomes" id="UP000463857"/>
    </source>
</evidence>
<dbReference type="PROSITE" id="PS00211">
    <property type="entry name" value="ABC_TRANSPORTER_1"/>
    <property type="match status" value="1"/>
</dbReference>
<evidence type="ECO:0000256" key="6">
    <source>
        <dbReference type="ARBA" id="ARBA00022741"/>
    </source>
</evidence>
<dbReference type="Proteomes" id="UP000463857">
    <property type="component" value="Chromosome"/>
</dbReference>
<dbReference type="KEGG" id="eke:EK0264_13180"/>
<keyword evidence="7 14" id="KW-0067">ATP-binding</keyword>
<sequence>MTNPGPDDDKQTGSMRDLGRLLPWVRPYTFQMVVLFSAALIGTLAGLVIPALTRYVIDGPIAHGDRAGLWWLGLLALAFGAVEAFLIYLRRLMLSKAALRIEADLRDDLYGHLQRLPVSFHDRWQSGQLLSRASTDLSVIRRFIGFGLVFLVVNGLTFLVVVVMLIAAYWPLGVLVLISAIPLIVMLFRFEKEYSVISRAQQDQLGELTTVIEEGATGIRILKAFGRARMAYTRFDGGAQKLYGIELRRVTVLANIWAAIEMHPQIVLSMIVLGGSIAVAQGAMTLGTLVAFSALFLLLLWPIASLGFLLAMAQEAATATRRIFEVLDTPSDITSPSNPLDPPPAGKARLEFRDVGFRFADSDEFIVRHLDLAIEPGETLALVGATGTGKTTITAFVPRLYDVTEGAVLLDGVDIRELSLERLRSDVAMAFEDPTLFSASVRENLTLGRPDASDEQITEAIEIAQAGFVYDLPWGLDTRVGEQGMSLSGGQRQRLALARAVLGRPRVLVLDDPLSALDIHTEGLVEQALRRVLADTTGLVVAHRPSTVLLADRVAFLQDGTIAAIGTHSQLLAEVAAYRDILSSDADEASDLEEAAR</sequence>
<evidence type="ECO:0000256" key="3">
    <source>
        <dbReference type="ARBA" id="ARBA00022475"/>
    </source>
</evidence>
<evidence type="ECO:0000256" key="10">
    <source>
        <dbReference type="ARBA" id="ARBA00023455"/>
    </source>
</evidence>
<dbReference type="GO" id="GO:0005524">
    <property type="term" value="F:ATP binding"/>
    <property type="evidence" value="ECO:0007669"/>
    <property type="project" value="UniProtKB-KW"/>
</dbReference>
<evidence type="ECO:0000256" key="8">
    <source>
        <dbReference type="ARBA" id="ARBA00022989"/>
    </source>
</evidence>
<feature type="transmembrane region" description="Helical" evidence="11">
    <location>
        <begin position="172"/>
        <end position="190"/>
    </location>
</feature>
<dbReference type="EMBL" id="CP047156">
    <property type="protein sequence ID" value="QHC01150.1"/>
    <property type="molecule type" value="Genomic_DNA"/>
</dbReference>
<keyword evidence="2" id="KW-0813">Transport</keyword>
<dbReference type="CDD" id="cd18543">
    <property type="entry name" value="ABC_6TM_Rv0194_D1_like"/>
    <property type="match status" value="1"/>
</dbReference>
<feature type="transmembrane region" description="Helical" evidence="11">
    <location>
        <begin position="143"/>
        <end position="166"/>
    </location>
</feature>
<evidence type="ECO:0000256" key="4">
    <source>
        <dbReference type="ARBA" id="ARBA00022519"/>
    </source>
</evidence>
<evidence type="ECO:0000256" key="11">
    <source>
        <dbReference type="SAM" id="Phobius"/>
    </source>
</evidence>
<dbReference type="FunFam" id="3.40.50.300:FF:000221">
    <property type="entry name" value="Multidrug ABC transporter ATP-binding protein"/>
    <property type="match status" value="1"/>
</dbReference>
<dbReference type="GO" id="GO:0016887">
    <property type="term" value="F:ATP hydrolysis activity"/>
    <property type="evidence" value="ECO:0007669"/>
    <property type="project" value="InterPro"/>
</dbReference>
<feature type="domain" description="ABC transmembrane type-1" evidence="13">
    <location>
        <begin position="33"/>
        <end position="315"/>
    </location>
</feature>
<keyword evidence="6" id="KW-0547">Nucleotide-binding</keyword>
<dbReference type="InterPro" id="IPR027417">
    <property type="entry name" value="P-loop_NTPase"/>
</dbReference>
<keyword evidence="5 11" id="KW-0812">Transmembrane</keyword>
<feature type="transmembrane region" description="Helical" evidence="11">
    <location>
        <begin position="69"/>
        <end position="89"/>
    </location>
</feature>
<comment type="subcellular location">
    <subcellularLocation>
        <location evidence="1">Cell inner membrane</location>
        <topology evidence="1">Multi-pass membrane protein</topology>
    </subcellularLocation>
</comment>
<dbReference type="InterPro" id="IPR003439">
    <property type="entry name" value="ABC_transporter-like_ATP-bd"/>
</dbReference>
<dbReference type="SUPFAM" id="SSF52540">
    <property type="entry name" value="P-loop containing nucleoside triphosphate hydrolases"/>
    <property type="match status" value="1"/>
</dbReference>
<dbReference type="Pfam" id="PF00005">
    <property type="entry name" value="ABC_tran"/>
    <property type="match status" value="1"/>
</dbReference>
<proteinExistence type="inferred from homology"/>
<dbReference type="InParanoid" id="A0A7L4YPU4"/>
<keyword evidence="4" id="KW-0997">Cell inner membrane</keyword>
<evidence type="ECO:0000256" key="7">
    <source>
        <dbReference type="ARBA" id="ARBA00022840"/>
    </source>
</evidence>
<evidence type="ECO:0000313" key="14">
    <source>
        <dbReference type="EMBL" id="QHC01150.1"/>
    </source>
</evidence>
<reference evidence="14 15" key="1">
    <citation type="journal article" date="2018" name="Int. J. Syst. Evol. Microbiol.">
        <title>Epidermidibacterium keratini gen. nov., sp. nov., a member of the family Sporichthyaceae, isolated from keratin epidermis.</title>
        <authorList>
            <person name="Lee D.G."/>
            <person name="Trujillo M.E."/>
            <person name="Kang S."/>
            <person name="Nam J.J."/>
            <person name="Kim Y.J."/>
        </authorList>
    </citation>
    <scope>NUCLEOTIDE SEQUENCE [LARGE SCALE GENOMIC DNA]</scope>
    <source>
        <strain evidence="14 15">EPI-7</strain>
    </source>
</reference>
<keyword evidence="9 11" id="KW-0472">Membrane</keyword>
<evidence type="ECO:0000256" key="5">
    <source>
        <dbReference type="ARBA" id="ARBA00022692"/>
    </source>
</evidence>
<dbReference type="InterPro" id="IPR011527">
    <property type="entry name" value="ABC1_TM_dom"/>
</dbReference>
<gene>
    <name evidence="14" type="ORF">EK0264_13180</name>
</gene>
<name>A0A7L4YPU4_9ACTN</name>
<feature type="transmembrane region" description="Helical" evidence="11">
    <location>
        <begin position="28"/>
        <end position="49"/>
    </location>
</feature>
<dbReference type="PANTHER" id="PTHR43394:SF1">
    <property type="entry name" value="ATP-BINDING CASSETTE SUB-FAMILY B MEMBER 10, MITOCHONDRIAL"/>
    <property type="match status" value="1"/>
</dbReference>
<keyword evidence="15" id="KW-1185">Reference proteome</keyword>
<feature type="transmembrane region" description="Helical" evidence="11">
    <location>
        <begin position="290"/>
        <end position="313"/>
    </location>
</feature>
<dbReference type="SUPFAM" id="SSF90123">
    <property type="entry name" value="ABC transporter transmembrane region"/>
    <property type="match status" value="1"/>
</dbReference>
<keyword evidence="8 11" id="KW-1133">Transmembrane helix</keyword>
<organism evidence="14 15">
    <name type="scientific">Epidermidibacterium keratini</name>
    <dbReference type="NCBI Taxonomy" id="1891644"/>
    <lineage>
        <taxon>Bacteria</taxon>
        <taxon>Bacillati</taxon>
        <taxon>Actinomycetota</taxon>
        <taxon>Actinomycetes</taxon>
        <taxon>Sporichthyales</taxon>
        <taxon>Sporichthyaceae</taxon>
        <taxon>Epidermidibacterium</taxon>
    </lineage>
</organism>
<evidence type="ECO:0000256" key="1">
    <source>
        <dbReference type="ARBA" id="ARBA00004429"/>
    </source>
</evidence>
<feature type="transmembrane region" description="Helical" evidence="11">
    <location>
        <begin position="266"/>
        <end position="284"/>
    </location>
</feature>
<protein>
    <submittedName>
        <fullName evidence="14">ATP-binding cassette domain-containing protein</fullName>
    </submittedName>
</protein>
<dbReference type="InterPro" id="IPR017871">
    <property type="entry name" value="ABC_transporter-like_CS"/>
</dbReference>
<dbReference type="GO" id="GO:0005886">
    <property type="term" value="C:plasma membrane"/>
    <property type="evidence" value="ECO:0007669"/>
    <property type="project" value="UniProtKB-SubCell"/>
</dbReference>
<dbReference type="OrthoDB" id="9806127at2"/>
<evidence type="ECO:0000256" key="2">
    <source>
        <dbReference type="ARBA" id="ARBA00022448"/>
    </source>
</evidence>
<dbReference type="RefSeq" id="WP_159546287.1">
    <property type="nucleotide sequence ID" value="NZ_CP047156.1"/>
</dbReference>
<dbReference type="AlphaFoldDB" id="A0A7L4YPU4"/>
<keyword evidence="3" id="KW-1003">Cell membrane</keyword>
<evidence type="ECO:0000256" key="9">
    <source>
        <dbReference type="ARBA" id="ARBA00023136"/>
    </source>
</evidence>
<dbReference type="PROSITE" id="PS50893">
    <property type="entry name" value="ABC_TRANSPORTER_2"/>
    <property type="match status" value="1"/>
</dbReference>
<dbReference type="Pfam" id="PF00664">
    <property type="entry name" value="ABC_membrane"/>
    <property type="match status" value="1"/>
</dbReference>